<dbReference type="GO" id="GO:0006302">
    <property type="term" value="P:double-strand break repair"/>
    <property type="evidence" value="ECO:0007669"/>
    <property type="project" value="TreeGrafter"/>
</dbReference>
<feature type="region of interest" description="Disordered" evidence="4">
    <location>
        <begin position="1"/>
        <end position="45"/>
    </location>
</feature>
<evidence type="ECO:0000256" key="2">
    <source>
        <dbReference type="ARBA" id="ARBA00022840"/>
    </source>
</evidence>
<sequence length="813" mass="87858">MSDSPGATWEQPTLDGLEPRGPSKRRRASATAAKRAGKQPASHDPIAHVMLYEQAPHLGRTFDYLVPQDMAEKAVPGARVRVPFGPRLLDGFVWQRGHSSDVDPGALKYIKTVQTHGALLDAAMRRDIELIAEHFGGTVPNILRVAVPPRVASVDNHPAKIRRRVRWGDGLTKTDVEQTARIRRQYTGADDAIAAVESAGWRWDGATQAPRIIWDSLPGADTWAQDMAWTVLHALMAGRPVVVVLPDERHVAQLAGVMNSWGLRRFAPCAAETTEAHSDPARDAETWQGDFAVLLGSIPGLQRYRAYKALAAGVVQCAIGTRAVMYAPVGENALFVIVDDMVYQNADGFMPYANARGVLEVRAGAHHGVLIVAGHCRSAQSQWDADHGAARVHGTDEAIDELLPRMVRLDREKLDSLLDATAGSRIPSTAVTMLSNALERGPVLLSLPSDAPMDALVCRQCHARARCARCRGPLVRDTMDRERLVCDWCGSPAGDWVCSECGDSHVRGMRVGALTTVEELAGLFGNVPIAVSTQVQGIVARVDAAPRLVVATPWCEPFVQGGDYAAVALLDAWQSRFKQGIDARIDTLVAWMHAASLTVPDSDGGRVVLLGDAFPGVWESMERWDPRILGREEIVERTQACFPPAITAADVWGNRKVVQAVLRQIGALDGDISTIEPPAIPPSIDAVFFEGESKGTLERAPEGTGTATQMPKGTADAAGAVVAASAQADAAQALQQFFLGPMPSVLGPIPMPPPKTVTERTFEGMDDRVRAVVRVPNSRADELAERLHKAAAKQAAMGYPLELRFQMYPKDFA</sequence>
<dbReference type="Pfam" id="PF17764">
    <property type="entry name" value="PriA_3primeBD"/>
    <property type="match status" value="1"/>
</dbReference>
<evidence type="ECO:0000259" key="5">
    <source>
        <dbReference type="Pfam" id="PF17764"/>
    </source>
</evidence>
<dbReference type="GO" id="GO:0006310">
    <property type="term" value="P:DNA recombination"/>
    <property type="evidence" value="ECO:0007669"/>
    <property type="project" value="TreeGrafter"/>
</dbReference>
<keyword evidence="1" id="KW-0547">Nucleotide-binding</keyword>
<dbReference type="GO" id="GO:0006270">
    <property type="term" value="P:DNA replication initiation"/>
    <property type="evidence" value="ECO:0007669"/>
    <property type="project" value="TreeGrafter"/>
</dbReference>
<name>A0A261F1G8_9BIFI</name>
<accession>A0A261F1G8</accession>
<dbReference type="RefSeq" id="WP_094690830.1">
    <property type="nucleotide sequence ID" value="NZ_MWWQ01000005.1"/>
</dbReference>
<gene>
    <name evidence="6" type="ORF">PSSU_0531</name>
</gene>
<dbReference type="EMBL" id="MWWQ01000005">
    <property type="protein sequence ID" value="OZG52913.1"/>
    <property type="molecule type" value="Genomic_DNA"/>
</dbReference>
<comment type="caution">
    <text evidence="6">The sequence shown here is derived from an EMBL/GenBank/DDBJ whole genome shotgun (WGS) entry which is preliminary data.</text>
</comment>
<proteinExistence type="predicted"/>
<dbReference type="GO" id="GO:0005524">
    <property type="term" value="F:ATP binding"/>
    <property type="evidence" value="ECO:0007669"/>
    <property type="project" value="UniProtKB-KW"/>
</dbReference>
<dbReference type="Gene3D" id="3.40.50.300">
    <property type="entry name" value="P-loop containing nucleotide triphosphate hydrolases"/>
    <property type="match status" value="1"/>
</dbReference>
<evidence type="ECO:0000256" key="1">
    <source>
        <dbReference type="ARBA" id="ARBA00022741"/>
    </source>
</evidence>
<dbReference type="InterPro" id="IPR041222">
    <property type="entry name" value="PriA_3primeBD"/>
</dbReference>
<keyword evidence="3" id="KW-0238">DNA-binding</keyword>
<dbReference type="AlphaFoldDB" id="A0A261F1G8"/>
<reference evidence="6 7" key="1">
    <citation type="journal article" date="2017" name="BMC Genomics">
        <title>Comparative genomic and phylogenomic analyses of the Bifidobacteriaceae family.</title>
        <authorList>
            <person name="Lugli G.A."/>
            <person name="Milani C."/>
            <person name="Turroni F."/>
            <person name="Duranti S."/>
            <person name="Mancabelli L."/>
            <person name="Mangifesta M."/>
            <person name="Ferrario C."/>
            <person name="Modesto M."/>
            <person name="Mattarelli P."/>
            <person name="Jiri K."/>
            <person name="van Sinderen D."/>
            <person name="Ventura M."/>
        </authorList>
    </citation>
    <scope>NUCLEOTIDE SEQUENCE [LARGE SCALE GENOMIC DNA]</scope>
    <source>
        <strain evidence="6 7">DSM 24744</strain>
    </source>
</reference>
<keyword evidence="7" id="KW-1185">Reference proteome</keyword>
<evidence type="ECO:0000256" key="4">
    <source>
        <dbReference type="SAM" id="MobiDB-lite"/>
    </source>
</evidence>
<protein>
    <submittedName>
        <fullName evidence="6">Primosomal protein N</fullName>
    </submittedName>
</protein>
<evidence type="ECO:0000313" key="7">
    <source>
        <dbReference type="Proteomes" id="UP000216454"/>
    </source>
</evidence>
<dbReference type="PANTHER" id="PTHR30580">
    <property type="entry name" value="PRIMOSOMAL PROTEIN N"/>
    <property type="match status" value="1"/>
</dbReference>
<dbReference type="Gene3D" id="3.40.1440.60">
    <property type="entry name" value="PriA, 3(prime) DNA-binding domain"/>
    <property type="match status" value="1"/>
</dbReference>
<dbReference type="Proteomes" id="UP000216454">
    <property type="component" value="Unassembled WGS sequence"/>
</dbReference>
<keyword evidence="2" id="KW-0067">ATP-binding</keyword>
<dbReference type="OrthoDB" id="3177118at2"/>
<dbReference type="InterPro" id="IPR042115">
    <property type="entry name" value="PriA_3primeBD_sf"/>
</dbReference>
<dbReference type="GO" id="GO:0003677">
    <property type="term" value="F:DNA binding"/>
    <property type="evidence" value="ECO:0007669"/>
    <property type="project" value="UniProtKB-KW"/>
</dbReference>
<evidence type="ECO:0000313" key="6">
    <source>
        <dbReference type="EMBL" id="OZG52913.1"/>
    </source>
</evidence>
<dbReference type="GO" id="GO:0043138">
    <property type="term" value="F:3'-5' DNA helicase activity"/>
    <property type="evidence" value="ECO:0007669"/>
    <property type="project" value="TreeGrafter"/>
</dbReference>
<dbReference type="InterPro" id="IPR027417">
    <property type="entry name" value="P-loop_NTPase"/>
</dbReference>
<organism evidence="6 7">
    <name type="scientific">Pseudoscardovia suis</name>
    <dbReference type="NCBI Taxonomy" id="987063"/>
    <lineage>
        <taxon>Bacteria</taxon>
        <taxon>Bacillati</taxon>
        <taxon>Actinomycetota</taxon>
        <taxon>Actinomycetes</taxon>
        <taxon>Bifidobacteriales</taxon>
        <taxon>Bifidobacteriaceae</taxon>
        <taxon>Pseudoscardovia</taxon>
    </lineage>
</organism>
<feature type="domain" description="Primosomal protein N' 3' DNA-binding" evidence="5">
    <location>
        <begin position="58"/>
        <end position="148"/>
    </location>
</feature>
<evidence type="ECO:0000256" key="3">
    <source>
        <dbReference type="ARBA" id="ARBA00023125"/>
    </source>
</evidence>
<dbReference type="PANTHER" id="PTHR30580:SF0">
    <property type="entry name" value="PRIMOSOMAL PROTEIN N"/>
    <property type="match status" value="1"/>
</dbReference>